<evidence type="ECO:0000256" key="18">
    <source>
        <dbReference type="PROSITE-ProRule" id="PRU00076"/>
    </source>
</evidence>
<name>A0AAP0MVL1_9ROSI</name>
<keyword evidence="14" id="KW-0675">Receptor</keyword>
<evidence type="ECO:0000256" key="14">
    <source>
        <dbReference type="ARBA" id="ARBA00023170"/>
    </source>
</evidence>
<dbReference type="GO" id="GO:0048544">
    <property type="term" value="P:recognition of pollen"/>
    <property type="evidence" value="ECO:0007669"/>
    <property type="project" value="InterPro"/>
</dbReference>
<keyword evidence="15" id="KW-0325">Glycoprotein</keyword>
<dbReference type="SUPFAM" id="SSF51110">
    <property type="entry name" value="alpha-D-mannose-specific plant lectins"/>
    <property type="match status" value="1"/>
</dbReference>
<feature type="region of interest" description="Disordered" evidence="20">
    <location>
        <begin position="830"/>
        <end position="878"/>
    </location>
</feature>
<protein>
    <recommendedName>
        <fullName evidence="2">non-specific serine/threonine protein kinase</fullName>
        <ecNumber evidence="2">2.7.11.1</ecNumber>
    </recommendedName>
</protein>
<dbReference type="SMART" id="SM00220">
    <property type="entry name" value="S_TKc"/>
    <property type="match status" value="1"/>
</dbReference>
<evidence type="ECO:0000256" key="3">
    <source>
        <dbReference type="ARBA" id="ARBA00022527"/>
    </source>
</evidence>
<feature type="domain" description="Bulb-type lectin" evidence="25">
    <location>
        <begin position="31"/>
        <end position="156"/>
    </location>
</feature>
<comment type="caution">
    <text evidence="27">The sequence shown here is derived from an EMBL/GenBank/DDBJ whole genome shotgun (WGS) entry which is preliminary data.</text>
</comment>
<keyword evidence="12 21" id="KW-0472">Membrane</keyword>
<dbReference type="CDD" id="cd00053">
    <property type="entry name" value="EGF"/>
    <property type="match status" value="1"/>
</dbReference>
<keyword evidence="8 19" id="KW-0547">Nucleotide-binding</keyword>
<keyword evidence="11 21" id="KW-1133">Transmembrane helix</keyword>
<feature type="domain" description="Protein kinase" evidence="23">
    <location>
        <begin position="481"/>
        <end position="783"/>
    </location>
</feature>
<dbReference type="InterPro" id="IPR011009">
    <property type="entry name" value="Kinase-like_dom_sf"/>
</dbReference>
<feature type="domain" description="Apple" evidence="26">
    <location>
        <begin position="298"/>
        <end position="389"/>
    </location>
</feature>
<dbReference type="InterPro" id="IPR001480">
    <property type="entry name" value="Bulb-type_lectin_dom"/>
</dbReference>
<comment type="subcellular location">
    <subcellularLocation>
        <location evidence="1">Membrane</location>
        <topology evidence="1">Single-pass type I membrane protein</topology>
    </subcellularLocation>
</comment>
<dbReference type="InterPro" id="IPR017441">
    <property type="entry name" value="Protein_kinase_ATP_BS"/>
</dbReference>
<comment type="catalytic activity">
    <reaction evidence="16">
        <text>L-threonyl-[protein] + ATP = O-phospho-L-threonyl-[protein] + ADP + H(+)</text>
        <dbReference type="Rhea" id="RHEA:46608"/>
        <dbReference type="Rhea" id="RHEA-COMP:11060"/>
        <dbReference type="Rhea" id="RHEA-COMP:11605"/>
        <dbReference type="ChEBI" id="CHEBI:15378"/>
        <dbReference type="ChEBI" id="CHEBI:30013"/>
        <dbReference type="ChEBI" id="CHEBI:30616"/>
        <dbReference type="ChEBI" id="CHEBI:61977"/>
        <dbReference type="ChEBI" id="CHEBI:456216"/>
        <dbReference type="EC" id="2.7.11.1"/>
    </reaction>
</comment>
<dbReference type="InterPro" id="IPR000742">
    <property type="entry name" value="EGF"/>
</dbReference>
<dbReference type="FunFam" id="1.10.510.10:FF:000621">
    <property type="entry name" value="Serine/threonine-protein kinase"/>
    <property type="match status" value="1"/>
</dbReference>
<keyword evidence="5" id="KW-0808">Transferase</keyword>
<evidence type="ECO:0000256" key="2">
    <source>
        <dbReference type="ARBA" id="ARBA00012513"/>
    </source>
</evidence>
<comment type="catalytic activity">
    <reaction evidence="17">
        <text>L-seryl-[protein] + ATP = O-phospho-L-seryl-[protein] + ADP + H(+)</text>
        <dbReference type="Rhea" id="RHEA:17989"/>
        <dbReference type="Rhea" id="RHEA-COMP:9863"/>
        <dbReference type="Rhea" id="RHEA-COMP:11604"/>
        <dbReference type="ChEBI" id="CHEBI:15378"/>
        <dbReference type="ChEBI" id="CHEBI:29999"/>
        <dbReference type="ChEBI" id="CHEBI:30616"/>
        <dbReference type="ChEBI" id="CHEBI:83421"/>
        <dbReference type="ChEBI" id="CHEBI:456216"/>
        <dbReference type="EC" id="2.7.11.1"/>
    </reaction>
</comment>
<keyword evidence="4 18" id="KW-0245">EGF-like domain</keyword>
<dbReference type="EMBL" id="JBCGBO010000002">
    <property type="protein sequence ID" value="KAK9222969.1"/>
    <property type="molecule type" value="Genomic_DNA"/>
</dbReference>
<dbReference type="EC" id="2.7.11.1" evidence="2"/>
<dbReference type="PROSITE" id="PS00108">
    <property type="entry name" value="PROTEIN_KINASE_ST"/>
    <property type="match status" value="1"/>
</dbReference>
<comment type="caution">
    <text evidence="18">Lacks conserved residue(s) required for the propagation of feature annotation.</text>
</comment>
<feature type="compositionally biased region" description="Basic residues" evidence="20">
    <location>
        <begin position="848"/>
        <end position="860"/>
    </location>
</feature>
<evidence type="ECO:0000259" key="26">
    <source>
        <dbReference type="PROSITE" id="PS50948"/>
    </source>
</evidence>
<dbReference type="InterPro" id="IPR008271">
    <property type="entry name" value="Ser/Thr_kinase_AS"/>
</dbReference>
<evidence type="ECO:0000259" key="25">
    <source>
        <dbReference type="PROSITE" id="PS50927"/>
    </source>
</evidence>
<proteinExistence type="predicted"/>
<evidence type="ECO:0000256" key="8">
    <source>
        <dbReference type="ARBA" id="ARBA00022741"/>
    </source>
</evidence>
<dbReference type="Pfam" id="PF00069">
    <property type="entry name" value="Pkinase"/>
    <property type="match status" value="1"/>
</dbReference>
<accession>A0AAP0MVL1</accession>
<evidence type="ECO:0000256" key="7">
    <source>
        <dbReference type="ARBA" id="ARBA00022729"/>
    </source>
</evidence>
<dbReference type="GO" id="GO:0016020">
    <property type="term" value="C:membrane"/>
    <property type="evidence" value="ECO:0007669"/>
    <property type="project" value="UniProtKB-SubCell"/>
</dbReference>
<feature type="signal peptide" evidence="22">
    <location>
        <begin position="1"/>
        <end position="20"/>
    </location>
</feature>
<evidence type="ECO:0000256" key="1">
    <source>
        <dbReference type="ARBA" id="ARBA00004479"/>
    </source>
</evidence>
<gene>
    <name evidence="27" type="ORF">WN944_011410</name>
</gene>
<dbReference type="SUPFAM" id="SSF56112">
    <property type="entry name" value="Protein kinase-like (PK-like)"/>
    <property type="match status" value="1"/>
</dbReference>
<feature type="transmembrane region" description="Helical" evidence="21">
    <location>
        <begin position="1292"/>
        <end position="1317"/>
    </location>
</feature>
<keyword evidence="28" id="KW-1185">Reference proteome</keyword>
<dbReference type="FunFam" id="3.30.200.20:FF:000059">
    <property type="entry name" value="S-receptor-like serine/threonine-protein kinase"/>
    <property type="match status" value="1"/>
</dbReference>
<dbReference type="InterPro" id="IPR036426">
    <property type="entry name" value="Bulb-type_lectin_dom_sf"/>
</dbReference>
<dbReference type="InterPro" id="IPR000858">
    <property type="entry name" value="S_locus_glycoprot_dom"/>
</dbReference>
<evidence type="ECO:0000256" key="6">
    <source>
        <dbReference type="ARBA" id="ARBA00022692"/>
    </source>
</evidence>
<dbReference type="CDD" id="cd00028">
    <property type="entry name" value="B_lectin"/>
    <property type="match status" value="1"/>
</dbReference>
<keyword evidence="13 18" id="KW-1015">Disulfide bond</keyword>
<dbReference type="Pfam" id="PF05346">
    <property type="entry name" value="DUF747"/>
    <property type="match status" value="2"/>
</dbReference>
<evidence type="ECO:0000256" key="5">
    <source>
        <dbReference type="ARBA" id="ARBA00022679"/>
    </source>
</evidence>
<evidence type="ECO:0000313" key="28">
    <source>
        <dbReference type="Proteomes" id="UP001428341"/>
    </source>
</evidence>
<evidence type="ECO:0000256" key="16">
    <source>
        <dbReference type="ARBA" id="ARBA00047899"/>
    </source>
</evidence>
<keyword evidence="9" id="KW-0418">Kinase</keyword>
<dbReference type="InterPro" id="IPR008010">
    <property type="entry name" value="Tatp1"/>
</dbReference>
<dbReference type="PROSITE" id="PS50927">
    <property type="entry name" value="BULB_LECTIN"/>
    <property type="match status" value="1"/>
</dbReference>
<feature type="chain" id="PRO_5042837054" description="non-specific serine/threonine protein kinase" evidence="22">
    <location>
        <begin position="21"/>
        <end position="1368"/>
    </location>
</feature>
<keyword evidence="3" id="KW-0723">Serine/threonine-protein kinase</keyword>
<dbReference type="GO" id="GO:0004674">
    <property type="term" value="F:protein serine/threonine kinase activity"/>
    <property type="evidence" value="ECO:0007669"/>
    <property type="project" value="UniProtKB-KW"/>
</dbReference>
<dbReference type="Gene3D" id="1.10.510.10">
    <property type="entry name" value="Transferase(Phosphotransferase) domain 1"/>
    <property type="match status" value="1"/>
</dbReference>
<evidence type="ECO:0000256" key="12">
    <source>
        <dbReference type="ARBA" id="ARBA00023136"/>
    </source>
</evidence>
<feature type="disulfide bond" evidence="18">
    <location>
        <begin position="265"/>
        <end position="282"/>
    </location>
</feature>
<sequence length="1368" mass="153985">MSLFFFFFFIFILSPSPSLQQQQKPQYMSSFSSSDSPWLPNQNRILLSPNSTFAAGFLPKPNSRNLFTFSVWYHNLSEPTTVIWSANDKFPVAGNGSLAIAATTGQLRLLNSSNSNLWPNPKTATGNPNSTRLFLQDAGNLVYGNWQSFNLPTDTILPNQTLNGPPLVSKNGKFSFLNASELVFVSANRSYWNSEHAFQQLDYSGKVLQANQDSLTTSDLGETRLRRLTVDDDGNLRIYSYDDNGDRWTVVWQAVQEICTIPDLCGENAICISDGLSRSTSCVCPPGFKNSTRQDKSCQRKIELKNLRNTKFLQLDYVNFSRGNLSDLEADNFSACKANCSANPKCVAFGFKYDGKRYCVLVDQLLYGYWSPGTEMATFLRVDESENDVSNFTGMTNLLVTTCPVNISLPLPPDESSTTARNIAIIVTLFAAELISGAWFFWAFLKKYIKYRDMARTLGLELLPAGGPKRFTHAELRAATNGFSNLIGRGGFGDVYKGELTDHRVVAVKCLKNVTGGDAEFWAEVTIIARMHHLNLVRLWGFCAEKGQRTLVYEYVTNGSLADYLFRSGRVGSSSPAREMEMSGVGPHDGGKPVLDWSIRYRIALGVARAIAYLHEECLEWVLHCDIKPENILLGDDFCPKISDFGLAKLRKKEDMVSMSRIRGTRGYMAPEWLRSDQITPKADVYSFGMVLLEIVSGSRNFEIQGSMMNSEEWYFPKWAFEKVYEEMKVEDILDRHIKNSYDSRVHFDMVNRMVKTAMWCIQDRPELRPSMGKVAKMLEGTVEITEPKKPTIYFLGDVAMGLRSSGRKLSFDILSEAASVEDAADSRLFRRSNSLPTHRHTEVSMPKNRKRKKHKKKKQSSPDFAVISEDPVSDSNAESAASGVVFGNRSDANCQSYVASVCASSTITVAAAENGYNNIINNGGELRQRNVAGNDEAESREEEISVEKQQQRSSEANGSVVTKLETAESLDWKRLMAEDPNYMYPAETSPLKYFMEEMYTGNSLQSTTTLGDEKERQRVYDTIFRLPWRCELLIDVGFFVCFDSFLSLLTIMPTRILLTLWRLLHTRQFIRPSAAELCDFACFVVLACAVTLLEGTDISLIYHMIRGQGTIKLYVVYNVLEIFDKLCQSFGGDVLQTLFNSAEGLANSQAITLSTCIVAHNNALLALLVSNNFAEIKSNVFKRFSKDNIHSLVYADSIERFHISAFLLFVLAQNILEAEGPWFESFLFNALLVFVCEMLIDIIKHSFLAKFNDIMPIAYSEFLEDLCKQVIRVLTPVFAARLPCTPLPWRLFWILLLSGMTYVMLASLKVMIGMGLQRHATCSGHKTRAACIFRLLNFTFTSSNFDTENSSFNAKHIVYTKSIKENF</sequence>
<evidence type="ECO:0000256" key="4">
    <source>
        <dbReference type="ARBA" id="ARBA00022536"/>
    </source>
</evidence>
<evidence type="ECO:0000256" key="20">
    <source>
        <dbReference type="SAM" id="MobiDB-lite"/>
    </source>
</evidence>
<evidence type="ECO:0000256" key="10">
    <source>
        <dbReference type="ARBA" id="ARBA00022840"/>
    </source>
</evidence>
<feature type="domain" description="EGF-like" evidence="24">
    <location>
        <begin position="255"/>
        <end position="294"/>
    </location>
</feature>
<dbReference type="Pfam" id="PF01453">
    <property type="entry name" value="B_lectin"/>
    <property type="match status" value="1"/>
</dbReference>
<keyword evidence="7 22" id="KW-0732">Signal</keyword>
<dbReference type="Pfam" id="PF00954">
    <property type="entry name" value="S_locus_glycop"/>
    <property type="match status" value="1"/>
</dbReference>
<evidence type="ECO:0000256" key="19">
    <source>
        <dbReference type="PROSITE-ProRule" id="PRU10141"/>
    </source>
</evidence>
<dbReference type="Gene3D" id="3.30.200.20">
    <property type="entry name" value="Phosphorylase Kinase, domain 1"/>
    <property type="match status" value="1"/>
</dbReference>
<feature type="compositionally biased region" description="Polar residues" evidence="20">
    <location>
        <begin position="952"/>
        <end position="961"/>
    </location>
</feature>
<dbReference type="PROSITE" id="PS50026">
    <property type="entry name" value="EGF_3"/>
    <property type="match status" value="1"/>
</dbReference>
<dbReference type="CDD" id="cd14066">
    <property type="entry name" value="STKc_IRAK"/>
    <property type="match status" value="1"/>
</dbReference>
<evidence type="ECO:0000256" key="15">
    <source>
        <dbReference type="ARBA" id="ARBA00023180"/>
    </source>
</evidence>
<reference evidence="27 28" key="1">
    <citation type="submission" date="2024-05" db="EMBL/GenBank/DDBJ databases">
        <title>Haplotype-resolved chromosome-level genome assembly of Huyou (Citrus changshanensis).</title>
        <authorList>
            <person name="Miao C."/>
            <person name="Chen W."/>
            <person name="Wu Y."/>
            <person name="Wang L."/>
            <person name="Zhao S."/>
            <person name="Grierson D."/>
            <person name="Xu C."/>
            <person name="Chen K."/>
        </authorList>
    </citation>
    <scope>NUCLEOTIDE SEQUENCE [LARGE SCALE GENOMIC DNA]</scope>
    <source>
        <strain evidence="27">01-14</strain>
        <tissue evidence="27">Leaf</tissue>
    </source>
</reference>
<feature type="region of interest" description="Disordered" evidence="20">
    <location>
        <begin position="932"/>
        <end position="961"/>
    </location>
</feature>
<dbReference type="Gene3D" id="2.90.10.10">
    <property type="entry name" value="Bulb-type lectin domain"/>
    <property type="match status" value="1"/>
</dbReference>
<dbReference type="PANTHER" id="PTHR47974">
    <property type="entry name" value="OS07G0415500 PROTEIN"/>
    <property type="match status" value="1"/>
</dbReference>
<dbReference type="InterPro" id="IPR000719">
    <property type="entry name" value="Prot_kinase_dom"/>
</dbReference>
<organism evidence="27 28">
    <name type="scientific">Citrus x changshan-huyou</name>
    <dbReference type="NCBI Taxonomy" id="2935761"/>
    <lineage>
        <taxon>Eukaryota</taxon>
        <taxon>Viridiplantae</taxon>
        <taxon>Streptophyta</taxon>
        <taxon>Embryophyta</taxon>
        <taxon>Tracheophyta</taxon>
        <taxon>Spermatophyta</taxon>
        <taxon>Magnoliopsida</taxon>
        <taxon>eudicotyledons</taxon>
        <taxon>Gunneridae</taxon>
        <taxon>Pentapetalae</taxon>
        <taxon>rosids</taxon>
        <taxon>malvids</taxon>
        <taxon>Sapindales</taxon>
        <taxon>Rutaceae</taxon>
        <taxon>Aurantioideae</taxon>
        <taxon>Citrus</taxon>
    </lineage>
</organism>
<keyword evidence="6 21" id="KW-0812">Transmembrane</keyword>
<evidence type="ECO:0000256" key="13">
    <source>
        <dbReference type="ARBA" id="ARBA00023157"/>
    </source>
</evidence>
<dbReference type="PROSITE" id="PS50011">
    <property type="entry name" value="PROTEIN_KINASE_DOM"/>
    <property type="match status" value="1"/>
</dbReference>
<evidence type="ECO:0000256" key="11">
    <source>
        <dbReference type="ARBA" id="ARBA00022989"/>
    </source>
</evidence>
<dbReference type="PROSITE" id="PS50948">
    <property type="entry name" value="PAN"/>
    <property type="match status" value="1"/>
</dbReference>
<evidence type="ECO:0000256" key="22">
    <source>
        <dbReference type="SAM" id="SignalP"/>
    </source>
</evidence>
<evidence type="ECO:0000259" key="23">
    <source>
        <dbReference type="PROSITE" id="PS50011"/>
    </source>
</evidence>
<evidence type="ECO:0000256" key="21">
    <source>
        <dbReference type="SAM" id="Phobius"/>
    </source>
</evidence>
<keyword evidence="10 19" id="KW-0067">ATP-binding</keyword>
<dbReference type="GO" id="GO:0005524">
    <property type="term" value="F:ATP binding"/>
    <property type="evidence" value="ECO:0007669"/>
    <property type="project" value="UniProtKB-UniRule"/>
</dbReference>
<dbReference type="PROSITE" id="PS00107">
    <property type="entry name" value="PROTEIN_KINASE_ATP"/>
    <property type="match status" value="1"/>
</dbReference>
<dbReference type="Proteomes" id="UP001428341">
    <property type="component" value="Unassembled WGS sequence"/>
</dbReference>
<dbReference type="PANTHER" id="PTHR47974:SF6">
    <property type="entry name" value="NON-SPECIFIC SERINE_THREONINE PROTEIN KINASE"/>
    <property type="match status" value="1"/>
</dbReference>
<dbReference type="SMART" id="SM00108">
    <property type="entry name" value="B_lectin"/>
    <property type="match status" value="1"/>
</dbReference>
<evidence type="ECO:0000256" key="17">
    <source>
        <dbReference type="ARBA" id="ARBA00048679"/>
    </source>
</evidence>
<feature type="binding site" evidence="19">
    <location>
        <position position="509"/>
    </location>
    <ligand>
        <name>ATP</name>
        <dbReference type="ChEBI" id="CHEBI:30616"/>
    </ligand>
</feature>
<evidence type="ECO:0000259" key="24">
    <source>
        <dbReference type="PROSITE" id="PS50026"/>
    </source>
</evidence>
<evidence type="ECO:0000313" key="27">
    <source>
        <dbReference type="EMBL" id="KAK9222969.1"/>
    </source>
</evidence>
<dbReference type="SMART" id="SM00181">
    <property type="entry name" value="EGF"/>
    <property type="match status" value="1"/>
</dbReference>
<dbReference type="InterPro" id="IPR003609">
    <property type="entry name" value="Pan_app"/>
</dbReference>
<evidence type="ECO:0000256" key="9">
    <source>
        <dbReference type="ARBA" id="ARBA00022777"/>
    </source>
</evidence>